<organism evidence="2 3">
    <name type="scientific">Muricaecibacterium torontonense</name>
    <dbReference type="NCBI Taxonomy" id="3032871"/>
    <lineage>
        <taxon>Bacteria</taxon>
        <taxon>Bacillati</taxon>
        <taxon>Actinomycetota</taxon>
        <taxon>Coriobacteriia</taxon>
        <taxon>Coriobacteriales</taxon>
        <taxon>Atopobiaceae</taxon>
        <taxon>Muricaecibacterium</taxon>
    </lineage>
</organism>
<dbReference type="HAMAP" id="MF_00122">
    <property type="entry name" value="GatC"/>
    <property type="match status" value="1"/>
</dbReference>
<dbReference type="GO" id="GO:0005524">
    <property type="term" value="F:ATP binding"/>
    <property type="evidence" value="ECO:0007669"/>
    <property type="project" value="UniProtKB-KW"/>
</dbReference>
<proteinExistence type="inferred from homology"/>
<comment type="catalytic activity">
    <reaction evidence="1">
        <text>L-aspartyl-tRNA(Asn) + L-glutamine + ATP + H2O = L-asparaginyl-tRNA(Asn) + L-glutamate + ADP + phosphate + 2 H(+)</text>
        <dbReference type="Rhea" id="RHEA:14513"/>
        <dbReference type="Rhea" id="RHEA-COMP:9674"/>
        <dbReference type="Rhea" id="RHEA-COMP:9677"/>
        <dbReference type="ChEBI" id="CHEBI:15377"/>
        <dbReference type="ChEBI" id="CHEBI:15378"/>
        <dbReference type="ChEBI" id="CHEBI:29985"/>
        <dbReference type="ChEBI" id="CHEBI:30616"/>
        <dbReference type="ChEBI" id="CHEBI:43474"/>
        <dbReference type="ChEBI" id="CHEBI:58359"/>
        <dbReference type="ChEBI" id="CHEBI:78515"/>
        <dbReference type="ChEBI" id="CHEBI:78516"/>
        <dbReference type="ChEBI" id="CHEBI:456216"/>
    </reaction>
</comment>
<dbReference type="Pfam" id="PF02686">
    <property type="entry name" value="GatC"/>
    <property type="match status" value="1"/>
</dbReference>
<keyword evidence="3" id="KW-1185">Reference proteome</keyword>
<dbReference type="GO" id="GO:0050567">
    <property type="term" value="F:glutaminyl-tRNA synthase (glutamine-hydrolyzing) activity"/>
    <property type="evidence" value="ECO:0007669"/>
    <property type="project" value="UniProtKB-UniRule"/>
</dbReference>
<dbReference type="Proteomes" id="UP000310263">
    <property type="component" value="Unassembled WGS sequence"/>
</dbReference>
<reference evidence="2 3" key="1">
    <citation type="submission" date="2019-04" db="EMBL/GenBank/DDBJ databases">
        <title>Microbes associate with the intestines of laboratory mice.</title>
        <authorList>
            <person name="Navarre W."/>
            <person name="Wong E."/>
            <person name="Huang K."/>
            <person name="Tropini C."/>
            <person name="Ng K."/>
            <person name="Yu B."/>
        </authorList>
    </citation>
    <scope>NUCLEOTIDE SEQUENCE [LARGE SCALE GENOMIC DNA]</scope>
    <source>
        <strain evidence="2 3">NM07_P-09</strain>
    </source>
</reference>
<evidence type="ECO:0000313" key="3">
    <source>
        <dbReference type="Proteomes" id="UP000310263"/>
    </source>
</evidence>
<dbReference type="InterPro" id="IPR036113">
    <property type="entry name" value="Asp/Glu-ADT_sf_sub_c"/>
</dbReference>
<dbReference type="GO" id="GO:0050566">
    <property type="term" value="F:asparaginyl-tRNA synthase (glutamine-hydrolyzing) activity"/>
    <property type="evidence" value="ECO:0007669"/>
    <property type="project" value="RHEA"/>
</dbReference>
<dbReference type="GO" id="GO:0006412">
    <property type="term" value="P:translation"/>
    <property type="evidence" value="ECO:0007669"/>
    <property type="project" value="UniProtKB-UniRule"/>
</dbReference>
<dbReference type="NCBIfam" id="TIGR00135">
    <property type="entry name" value="gatC"/>
    <property type="match status" value="1"/>
</dbReference>
<dbReference type="InterPro" id="IPR003837">
    <property type="entry name" value="GatC"/>
</dbReference>
<dbReference type="RefSeq" id="WP_136012074.1">
    <property type="nucleotide sequence ID" value="NZ_SRYE01000001.1"/>
</dbReference>
<protein>
    <recommendedName>
        <fullName evidence="1">Aspartyl/glutamyl-tRNA(Asn/Gln) amidotransferase subunit C</fullName>
        <shortName evidence="1">Asp/Glu-ADT subunit C</shortName>
        <ecNumber evidence="1">6.3.5.-</ecNumber>
    </recommendedName>
</protein>
<dbReference type="AlphaFoldDB" id="A0A4S2F3B1"/>
<name>A0A4S2F3B1_9ACTN</name>
<dbReference type="EC" id="6.3.5.-" evidence="1"/>
<comment type="subunit">
    <text evidence="1">Heterotrimer of A, B and C subunits.</text>
</comment>
<dbReference type="Gene3D" id="1.10.20.60">
    <property type="entry name" value="Glu-tRNAGln amidotransferase C subunit, N-terminal domain"/>
    <property type="match status" value="1"/>
</dbReference>
<dbReference type="SUPFAM" id="SSF141000">
    <property type="entry name" value="Glu-tRNAGln amidotransferase C subunit"/>
    <property type="match status" value="1"/>
</dbReference>
<keyword evidence="1" id="KW-0067">ATP-binding</keyword>
<gene>
    <name evidence="1 2" type="primary">gatC</name>
    <name evidence="2" type="ORF">E5334_02840</name>
</gene>
<comment type="function">
    <text evidence="1">Allows the formation of correctly charged Asn-tRNA(Asn) or Gln-tRNA(Gln) through the transamidation of misacylated Asp-tRNA(Asn) or Glu-tRNA(Gln) in organisms which lack either or both of asparaginyl-tRNA or glutaminyl-tRNA synthetases. The reaction takes place in the presence of glutamine and ATP through an activated phospho-Asp-tRNA(Asn) or phospho-Glu-tRNA(Gln).</text>
</comment>
<keyword evidence="1" id="KW-0436">Ligase</keyword>
<dbReference type="OrthoDB" id="5295223at2"/>
<comment type="catalytic activity">
    <reaction evidence="1">
        <text>L-glutamyl-tRNA(Gln) + L-glutamine + ATP + H2O = L-glutaminyl-tRNA(Gln) + L-glutamate + ADP + phosphate + H(+)</text>
        <dbReference type="Rhea" id="RHEA:17521"/>
        <dbReference type="Rhea" id="RHEA-COMP:9681"/>
        <dbReference type="Rhea" id="RHEA-COMP:9684"/>
        <dbReference type="ChEBI" id="CHEBI:15377"/>
        <dbReference type="ChEBI" id="CHEBI:15378"/>
        <dbReference type="ChEBI" id="CHEBI:29985"/>
        <dbReference type="ChEBI" id="CHEBI:30616"/>
        <dbReference type="ChEBI" id="CHEBI:43474"/>
        <dbReference type="ChEBI" id="CHEBI:58359"/>
        <dbReference type="ChEBI" id="CHEBI:78520"/>
        <dbReference type="ChEBI" id="CHEBI:78521"/>
        <dbReference type="ChEBI" id="CHEBI:456216"/>
    </reaction>
</comment>
<dbReference type="EMBL" id="SRYE01000001">
    <property type="protein sequence ID" value="TGY63448.1"/>
    <property type="molecule type" value="Genomic_DNA"/>
</dbReference>
<keyword evidence="1" id="KW-0648">Protein biosynthesis</keyword>
<dbReference type="GO" id="GO:0006450">
    <property type="term" value="P:regulation of translational fidelity"/>
    <property type="evidence" value="ECO:0007669"/>
    <property type="project" value="InterPro"/>
</dbReference>
<keyword evidence="1" id="KW-0547">Nucleotide-binding</keyword>
<evidence type="ECO:0000313" key="2">
    <source>
        <dbReference type="EMBL" id="TGY63448.1"/>
    </source>
</evidence>
<comment type="caution">
    <text evidence="2">The sequence shown here is derived from an EMBL/GenBank/DDBJ whole genome shotgun (WGS) entry which is preliminary data.</text>
</comment>
<evidence type="ECO:0000256" key="1">
    <source>
        <dbReference type="HAMAP-Rule" id="MF_00122"/>
    </source>
</evidence>
<comment type="similarity">
    <text evidence="1">Belongs to the GatC family.</text>
</comment>
<accession>A0A4S2F3B1</accession>
<sequence>MALSQEDVRGIADYARIALSSEELAAMTSYMNDAVAMLEPIKELAEKAEPTSHPIGGLVNVMRPDEVAASLELEDALYNAAATQGRYFRVPQILSAGDEDAGDR</sequence>